<sequence>MKYLVLIFLAAGLTFCSSTSNKDGGEGTEEFELISKNGKWIRIERFKNSGGVRAKGEVKAECGGVKCTEEQVSKFAPPKIKSLVKHGTWEEFLQFEQEGSTAENPKYRSVLDSTGEYQDGKKVGTWKKPDPENPAKTIGEVPWVDGKKEGIARSYDKAGVITSETEYHDDKKNGAYWKKNSKGEWLEKGNHKDNEEDGPWTYHFTGSDGNGIKTSVSFLNGKKHGLETNYYKDGKIESQGNYVNGSRNGQWKMYGNKENILAEGSYSLKAGVAEDAEIKYERSGIWKEYYPDGKLFGTGPRKHTRTGAWKFFYNNGQVGYDGIMANESMFETAKIYDKEGKILGDGKLFFSLVKINEETNDLKLNYKPSIPFTYFYPSGKKRIVIRSSDDATEYSEEGKEFGKGPVDQSGKKNGCWLVNGKKEYYMLDSPKPKLTPTQCQ</sequence>
<reference evidence="1" key="1">
    <citation type="journal article" date="2019" name="PLoS Negl. Trop. Dis.">
        <title>Revisiting the worldwide diversity of Leptospira species in the environment.</title>
        <authorList>
            <person name="Vincent A.T."/>
            <person name="Schiettekatte O."/>
            <person name="Bourhy P."/>
            <person name="Veyrier F.J."/>
            <person name="Picardeau M."/>
        </authorList>
    </citation>
    <scope>NUCLEOTIDE SEQUENCE [LARGE SCALE GENOMIC DNA]</scope>
    <source>
        <strain evidence="1">201702476</strain>
    </source>
</reference>
<protein>
    <submittedName>
        <fullName evidence="1">LIC20035 family adhesin</fullName>
    </submittedName>
</protein>
<gene>
    <name evidence="1" type="ORF">EHQ58_04240</name>
</gene>
<comment type="caution">
    <text evidence="1">The sequence shown here is derived from an EMBL/GenBank/DDBJ whole genome shotgun (WGS) entry which is preliminary data.</text>
</comment>
<proteinExistence type="predicted"/>
<dbReference type="OrthoDB" id="335402at2"/>
<accession>A0A4R9K8U8</accession>
<name>A0A4R9K8U8_9LEPT</name>
<keyword evidence="2" id="KW-1185">Reference proteome</keyword>
<dbReference type="PANTHER" id="PTHR33706:SF1">
    <property type="entry name" value="TPR REPEAT PROTEIN"/>
    <property type="match status" value="1"/>
</dbReference>
<dbReference type="Pfam" id="PF07661">
    <property type="entry name" value="MORN_2"/>
    <property type="match status" value="4"/>
</dbReference>
<dbReference type="SUPFAM" id="SSF82185">
    <property type="entry name" value="Histone H3 K4-specific methyltransferase SET7/9 N-terminal domain"/>
    <property type="match status" value="2"/>
</dbReference>
<evidence type="ECO:0000313" key="2">
    <source>
        <dbReference type="Proteomes" id="UP000297693"/>
    </source>
</evidence>
<evidence type="ECO:0000313" key="1">
    <source>
        <dbReference type="EMBL" id="TGL61830.1"/>
    </source>
</evidence>
<dbReference type="InterPro" id="IPR011652">
    <property type="entry name" value="MORN_2"/>
</dbReference>
<dbReference type="PANTHER" id="PTHR33706">
    <property type="entry name" value="MORN VARIANT REPEAT PROTEIN"/>
    <property type="match status" value="1"/>
</dbReference>
<dbReference type="NCBIfam" id="NF033566">
    <property type="entry name" value="adhes_LIC20035"/>
    <property type="match status" value="1"/>
</dbReference>
<dbReference type="AlphaFoldDB" id="A0A4R9K8U8"/>
<dbReference type="Gene3D" id="3.90.930.1">
    <property type="match status" value="2"/>
</dbReference>
<dbReference type="Proteomes" id="UP000297693">
    <property type="component" value="Unassembled WGS sequence"/>
</dbReference>
<dbReference type="RefSeq" id="WP_135622346.1">
    <property type="nucleotide sequence ID" value="NZ_RQGD01000014.1"/>
</dbReference>
<organism evidence="1 2">
    <name type="scientific">Leptospira ognonensis</name>
    <dbReference type="NCBI Taxonomy" id="2484945"/>
    <lineage>
        <taxon>Bacteria</taxon>
        <taxon>Pseudomonadati</taxon>
        <taxon>Spirochaetota</taxon>
        <taxon>Spirochaetia</taxon>
        <taxon>Leptospirales</taxon>
        <taxon>Leptospiraceae</taxon>
        <taxon>Leptospira</taxon>
    </lineage>
</organism>
<dbReference type="EMBL" id="RQGD01000014">
    <property type="protein sequence ID" value="TGL61830.1"/>
    <property type="molecule type" value="Genomic_DNA"/>
</dbReference>